<keyword evidence="7 15" id="KW-0812">Transmembrane</keyword>
<evidence type="ECO:0000256" key="5">
    <source>
        <dbReference type="ARBA" id="ARBA00014387"/>
    </source>
</evidence>
<dbReference type="PROSITE" id="PS51257">
    <property type="entry name" value="PROKAR_LIPOPROTEIN"/>
    <property type="match status" value="1"/>
</dbReference>
<evidence type="ECO:0000256" key="15">
    <source>
        <dbReference type="SAM" id="Phobius"/>
    </source>
</evidence>
<evidence type="ECO:0000313" key="18">
    <source>
        <dbReference type="Proteomes" id="UP000325440"/>
    </source>
</evidence>
<protein>
    <recommendedName>
        <fullName evidence="5">Translocon-associated protein subunit delta</fullName>
    </recommendedName>
    <alternativeName>
        <fullName evidence="14">Signal sequence receptor subunit delta</fullName>
    </alternativeName>
</protein>
<dbReference type="AlphaFoldDB" id="A0A5E4N6Y8"/>
<organism evidence="17 18">
    <name type="scientific">Cinara cedri</name>
    <dbReference type="NCBI Taxonomy" id="506608"/>
    <lineage>
        <taxon>Eukaryota</taxon>
        <taxon>Metazoa</taxon>
        <taxon>Ecdysozoa</taxon>
        <taxon>Arthropoda</taxon>
        <taxon>Hexapoda</taxon>
        <taxon>Insecta</taxon>
        <taxon>Pterygota</taxon>
        <taxon>Neoptera</taxon>
        <taxon>Paraneoptera</taxon>
        <taxon>Hemiptera</taxon>
        <taxon>Sternorrhyncha</taxon>
        <taxon>Aphidomorpha</taxon>
        <taxon>Aphidoidea</taxon>
        <taxon>Aphididae</taxon>
        <taxon>Lachninae</taxon>
        <taxon>Cinara</taxon>
    </lineage>
</organism>
<evidence type="ECO:0000256" key="13">
    <source>
        <dbReference type="ARBA" id="ARBA00023157"/>
    </source>
</evidence>
<evidence type="ECO:0000256" key="6">
    <source>
        <dbReference type="ARBA" id="ARBA00022499"/>
    </source>
</evidence>
<proteinExistence type="inferred from homology"/>
<dbReference type="Pfam" id="PF05404">
    <property type="entry name" value="TRAP-delta"/>
    <property type="match status" value="1"/>
</dbReference>
<keyword evidence="8 16" id="KW-0732">Signal</keyword>
<comment type="subunit">
    <text evidence="4">Heterotetramer of TRAP-alpha, TRAP-beta, TRAP-delta and TRAP-gamma.</text>
</comment>
<comment type="subcellular location">
    <subcellularLocation>
        <location evidence="2">Endoplasmic reticulum membrane</location>
        <topology evidence="2">Single-pass type I membrane protein</topology>
    </subcellularLocation>
</comment>
<gene>
    <name evidence="17" type="ORF">CINCED_3A008974</name>
</gene>
<feature type="signal peptide" evidence="16">
    <location>
        <begin position="1"/>
        <end position="25"/>
    </location>
</feature>
<evidence type="ECO:0000256" key="8">
    <source>
        <dbReference type="ARBA" id="ARBA00022729"/>
    </source>
</evidence>
<keyword evidence="9" id="KW-0256">Endoplasmic reticulum</keyword>
<dbReference type="Proteomes" id="UP000325440">
    <property type="component" value="Unassembled WGS sequence"/>
</dbReference>
<keyword evidence="18" id="KW-1185">Reference proteome</keyword>
<dbReference type="InterPro" id="IPR008855">
    <property type="entry name" value="TRAP-delta"/>
</dbReference>
<evidence type="ECO:0000256" key="16">
    <source>
        <dbReference type="SAM" id="SignalP"/>
    </source>
</evidence>
<evidence type="ECO:0000256" key="1">
    <source>
        <dbReference type="ARBA" id="ARBA00002838"/>
    </source>
</evidence>
<reference evidence="17 18" key="1">
    <citation type="submission" date="2019-08" db="EMBL/GenBank/DDBJ databases">
        <authorList>
            <person name="Alioto T."/>
            <person name="Alioto T."/>
            <person name="Gomez Garrido J."/>
        </authorList>
    </citation>
    <scope>NUCLEOTIDE SEQUENCE [LARGE SCALE GENOMIC DNA]</scope>
</reference>
<keyword evidence="12 15" id="KW-0472">Membrane</keyword>
<dbReference type="GO" id="GO:0005789">
    <property type="term" value="C:endoplasmic reticulum membrane"/>
    <property type="evidence" value="ECO:0007669"/>
    <property type="project" value="UniProtKB-SubCell"/>
</dbReference>
<feature type="transmembrane region" description="Helical" evidence="15">
    <location>
        <begin position="141"/>
        <end position="163"/>
    </location>
</feature>
<evidence type="ECO:0000256" key="7">
    <source>
        <dbReference type="ARBA" id="ARBA00022692"/>
    </source>
</evidence>
<evidence type="ECO:0000256" key="11">
    <source>
        <dbReference type="ARBA" id="ARBA00022989"/>
    </source>
</evidence>
<comment type="similarity">
    <text evidence="3">Belongs to the TRAP-delta family.</text>
</comment>
<dbReference type="OrthoDB" id="10055808at2759"/>
<evidence type="ECO:0000256" key="2">
    <source>
        <dbReference type="ARBA" id="ARBA00004115"/>
    </source>
</evidence>
<dbReference type="EMBL" id="CABPRJ010001445">
    <property type="protein sequence ID" value="VVC37342.1"/>
    <property type="molecule type" value="Genomic_DNA"/>
</dbReference>
<evidence type="ECO:0000256" key="14">
    <source>
        <dbReference type="ARBA" id="ARBA00031791"/>
    </source>
</evidence>
<sequence>MKMMTRHSCVLVFTLSLYALMSTASASCKYSVDSYTTTDAMVVTEAAFIAQVSAECEDSPANLYAEVEGKLVVAANAGPNKYQVSWLDDFKKARRGDYLVNLYDESGYGQLRKLLRDGESISGVTPVHSAYVRYPGAYKGVWVNSEFLAAIVSFVLLYVAYTFKSKIVS</sequence>
<keyword evidence="10" id="KW-0832">Ubl conjugation</keyword>
<dbReference type="PANTHER" id="PTHR12731:SF1">
    <property type="entry name" value="TRANSLOCON-ASSOCIATED PROTEIN SUBUNIT DELTA"/>
    <property type="match status" value="1"/>
</dbReference>
<keyword evidence="11 15" id="KW-1133">Transmembrane helix</keyword>
<evidence type="ECO:0000256" key="3">
    <source>
        <dbReference type="ARBA" id="ARBA00009294"/>
    </source>
</evidence>
<evidence type="ECO:0000256" key="12">
    <source>
        <dbReference type="ARBA" id="ARBA00023136"/>
    </source>
</evidence>
<comment type="function">
    <text evidence="1">TRAP proteins are part of a complex whose function is to bind calcium to the ER membrane and thereby regulate the retention of ER resident proteins.</text>
</comment>
<keyword evidence="6" id="KW-1017">Isopeptide bond</keyword>
<evidence type="ECO:0000313" key="17">
    <source>
        <dbReference type="EMBL" id="VVC37342.1"/>
    </source>
</evidence>
<evidence type="ECO:0000256" key="9">
    <source>
        <dbReference type="ARBA" id="ARBA00022824"/>
    </source>
</evidence>
<evidence type="ECO:0000256" key="4">
    <source>
        <dbReference type="ARBA" id="ARBA00011819"/>
    </source>
</evidence>
<accession>A0A5E4N6Y8</accession>
<name>A0A5E4N6Y8_9HEMI</name>
<dbReference type="PANTHER" id="PTHR12731">
    <property type="entry name" value="TRANSLOCON-ASSOCIATED PROTEIN, DELTA SUBUNIT"/>
    <property type="match status" value="1"/>
</dbReference>
<keyword evidence="13" id="KW-1015">Disulfide bond</keyword>
<feature type="chain" id="PRO_5023138622" description="Translocon-associated protein subunit delta" evidence="16">
    <location>
        <begin position="26"/>
        <end position="169"/>
    </location>
</feature>
<evidence type="ECO:0000256" key="10">
    <source>
        <dbReference type="ARBA" id="ARBA00022843"/>
    </source>
</evidence>